<proteinExistence type="inferred from homology"/>
<feature type="region of interest" description="C-terminal hotdog fold" evidence="14">
    <location>
        <begin position="1111"/>
        <end position="1256"/>
    </location>
</feature>
<dbReference type="Pfam" id="PF00501">
    <property type="entry name" value="AMP-binding"/>
    <property type="match status" value="1"/>
</dbReference>
<comment type="caution">
    <text evidence="14">Lacks conserved residue(s) required for the propagation of feature annotation.</text>
</comment>
<accession>A0ABS4XYW9</accession>
<dbReference type="PANTHER" id="PTHR43775:SF37">
    <property type="entry name" value="SI:DKEY-61P9.11"/>
    <property type="match status" value="1"/>
</dbReference>
<feature type="domain" description="PKS/mFAS DH" evidence="18">
    <location>
        <begin position="972"/>
        <end position="1256"/>
    </location>
</feature>
<dbReference type="PROSITE" id="PS00455">
    <property type="entry name" value="AMP_BINDING"/>
    <property type="match status" value="1"/>
</dbReference>
<dbReference type="SMART" id="SM00827">
    <property type="entry name" value="PKS_AT"/>
    <property type="match status" value="1"/>
</dbReference>
<feature type="compositionally biased region" description="Acidic residues" evidence="15">
    <location>
        <begin position="1368"/>
        <end position="1380"/>
    </location>
</feature>
<keyword evidence="6" id="KW-0596">Phosphopantetheine</keyword>
<protein>
    <recommendedName>
        <fullName evidence="5">Phenyloxazoline synthase MbtB</fullName>
    </recommendedName>
    <alternativeName>
        <fullName evidence="13">Mycobactin synthetase protein B</fullName>
    </alternativeName>
</protein>
<dbReference type="InterPro" id="IPR014043">
    <property type="entry name" value="Acyl_transferase_dom"/>
</dbReference>
<dbReference type="SUPFAM" id="SSF53474">
    <property type="entry name" value="alpha/beta-Hydrolases"/>
    <property type="match status" value="1"/>
</dbReference>
<evidence type="ECO:0000313" key="19">
    <source>
        <dbReference type="EMBL" id="MBP2401704.1"/>
    </source>
</evidence>
<evidence type="ECO:0000256" key="7">
    <source>
        <dbReference type="ARBA" id="ARBA00022553"/>
    </source>
</evidence>
<keyword evidence="10" id="KW-0045">Antibiotic biosynthesis</keyword>
<dbReference type="PROSITE" id="PS00606">
    <property type="entry name" value="KS3_1"/>
    <property type="match status" value="1"/>
</dbReference>
<comment type="similarity">
    <text evidence="12">In the C-terminal section; belongs to the NRP synthetase family.</text>
</comment>
<dbReference type="Pfam" id="PF13193">
    <property type="entry name" value="AMP-binding_C"/>
    <property type="match status" value="1"/>
</dbReference>
<dbReference type="SMART" id="SM00825">
    <property type="entry name" value="PKS_KS"/>
    <property type="match status" value="1"/>
</dbReference>
<feature type="region of interest" description="N-terminal hotdog fold" evidence="14">
    <location>
        <begin position="972"/>
        <end position="1097"/>
    </location>
</feature>
<dbReference type="SMART" id="SM00826">
    <property type="entry name" value="PKS_DH"/>
    <property type="match status" value="1"/>
</dbReference>
<dbReference type="Gene3D" id="3.10.129.110">
    <property type="entry name" value="Polyketide synthase dehydratase"/>
    <property type="match status" value="1"/>
</dbReference>
<dbReference type="SUPFAM" id="SSF47336">
    <property type="entry name" value="ACP-like"/>
    <property type="match status" value="2"/>
</dbReference>
<sequence length="2770" mass="296265">MTTITEPGDLTGANAARPEGRETDRNAVLVQSIQEIRRLRAEVAAQTRAGTEPVAIVGMACRMPGGADGPEAFWEFLRDGGDGIREIPDSRWDTGRFHDPDPRAPGRTYTRRAGLLSDVDRFDASFFGIAPREAATLDPQQRLLLETGWEALEHAGRRPDGLAGSATGVFLGITNNDYGQQQLYQVAPERLEAHALTSNASTFAAGRLSYWLGLNGPSMSVDTACSSSLVAVHLAVQSLRSGESSTALAGGVNVLLSPEWFVVLSKARMLAPDGRCKTFDAAADGYVRSEGCGMVVLKRLSDAEADGDRVWAVIRGSAVNQDGRSSGVTVPNATAQKDVIRRAMAVASVPARRIGYVEAHGTGTPLGDPIELRALRAALGEHEGTEPLPVGSVKTNVGHLEPAAGIAGLIKVVMSLHHKEIPPHLHLREVNPEIPLDELRLRVPTARTPWPAPEDGPRAGSVSSFGASGTNAHIVLEEAPAPPPVAADAGDGPGDRTTHVLALSAKSPAALTALAERYHDHLGAPAETAGGSAADLCFTANTARAHFPHRLAVTGATAAELRERLTEGAQGAARRGYAPAGSRTRPVFLFTGQGAQYPGMARAADTTEPVFRAALDRCDGVLRPLLGRPLREVLHPRPEDAGLVHETRFTQPALFAVEFALAELWRSWGVTPAAVLGHSVGELVAATVAGVLSPEDGLRLAAHRGRLMQDLGGEGAMAAVLAGEERVREALAPYAAEVSLAAVNGPDSVVVSGASAAVGRLREALAEQGVRTKDIRVTRAFHSPLMDPVLDAFEAEAARIAYGPARIPLVSNVTGEVLLGEGVYDAAYLRAHIRRPVDFHAGMRTLYGQGHRVFLEAGPSPTLLGMADCFAPEATEGTDGPEGGGYLFLPSLRPRHDDGRVLADSLAALYTAGAAVDWDAYDSGRGRRRTTAPLYPFQRTRHWSEPSPPAVAPPAPAPADRSADEAGSEAVRPLLGRRVPSPLEVVQYESRLSPLTHRCLGDCVVDGLPVVNIGVYLEAVFAAVHDLRSPGPVTVRDLLVLQSLVIDQGETRNAQLLVEPAADGQHSFGYYAEHQGEDGPHWLQHARGTAAPGPGTPPGAVDTAAVRARLGRVTTGEEFYHRMWQRRVYLGTSAQWVEEVRHAPGEALARMRAPRPEESASYLLHPGLTDAMFQTLFACPPEGTPRDAVFMLVGVDRFVLHDYDRTRPLLCHATVLPSADPASTIAATVRLLTEDGHPVAEAEGVYLKRAERSRLLPAAQGRPDGTPAHKAPTPAPAARTPAPRPAAGPTEPVRDVLTRIIGRALGADPAELDLHEPLPGLGLDSLMALEVKDALARELGISLPLVAFLEGRSITQLGDEARALRGEEDPEPGPDPDSAVDPDTGERPTAAAGAGTGSALPALLRDEEGRYEPFALTDLQQAYLVGRTSAFELGSVSTYFFLEVDVEADVDRLAAALRTLITRHDMLRAVVSPDGYQRVLDRVSDYELRTLDLREHTDSAREERLAAVHEEMKHQVFDTSVWPLFDIRATRLDERRTRLHIGLDALIIDAWSTSLLLEEWATVYREGADALAELSLTYRDYVRTAKMIEGTPPHAAAEAYWEERLPTLPPAPELPLAKNSATVEHPRFTHRSVRLDAAAWAGFKRRATAAGVTPSAALCTAYSQVLAAWSKSGRFTLNVLFFNRLPLHPDVGKVVGNFSATTLLEVDAAATEGFAVRAERVQKQLWTDLEHSQVSGVDVLRRLNRRRGTAAMATMPVVFASMVNFAAGQDSAASTGVAQHLVGLGESGREVSSSIRTPQVWLDHQVVEDAGELVVNWDVIEEIFPAGMIDAMFTAYVATLRELCADDEAWRRPAAALVPAADLDVRAQVNATAGPVPEGLLHEPFVARAALTPDAPAVLTAERTITYGELDRHANRLDHALRAQGVRPGDLVGIVMDKGWEQLAAAIGILKSGAAYVPVDAAVPAERLRRLLDIAGIRVVLTQPWVEVATDWPADTVRLTVDAASGAGAAPAGEDTALPAPDVSPGDLAYVIFTSGSTGLPKGVMIEHGAALNTVRDVNDTYGITEHDRVLALSALNFDLSVYDVFGLLAAGGAVVLPEPGAHREPARWAELMVAHDVTVWNSVPTLMEMFTEHALAEGLGELLSLRVVMMSGDWIPVTLPDRIRALVPGAEIWSLGGATEAAIWSIRYRVEDVDPSWTAVPYGKPMRNQRFHVLDDALRPCPVWVPGHLYIAGTGLARGYLGDEAKTRASFPRHPVTGERLYRTGDLGRWLPDGNIEFLGREDFQVKINGYRVELGEVEAALLRRPEVRAAVAAATGARHEAKRLVAYVVLDDEPGAAATADEPATTGALDRALRAELPDYLVPHRIVVLDRLPLSANGKVDRAALPAPDAHPRGTEGTVPPRDETERELADIWGEFFDERPVGVTASFFDLGGNSLLAVRLMGRIQARTGRSLPLSTLFARPTIELLAETLRDAGDGSADRRAALVPIRPEGTAVPLIFVHPVGGDVLCYSELASLLDEDQPFYGLQVPDLDEPPATVPAMAAHYAQAITERFPDGPYRLGGWSMGGVLALEISALLTEAGKDVELLALIDLLEPPGQAAPGGRAPEDVDDAALLAWFARDLAGLAGRSWDPEPGLFRTADGTASVEALHDHACREGVLPADIAPDTLKRIVERFCRNSRALMGHRPRNHPVFAGRTLLCRAEDGGATRETTAAWAALLPGDHEITEVPGDHYTAMARPHLAALAGELRAALAAGQGEGVVAGADTGP</sequence>
<dbReference type="PANTHER" id="PTHR43775">
    <property type="entry name" value="FATTY ACID SYNTHASE"/>
    <property type="match status" value="1"/>
</dbReference>
<dbReference type="InterPro" id="IPR014030">
    <property type="entry name" value="Ketoacyl_synth_N"/>
</dbReference>
<dbReference type="Gene3D" id="3.40.47.10">
    <property type="match status" value="1"/>
</dbReference>
<dbReference type="SMART" id="SM00824">
    <property type="entry name" value="PKS_TE"/>
    <property type="match status" value="1"/>
</dbReference>
<dbReference type="InterPro" id="IPR020841">
    <property type="entry name" value="PKS_Beta-ketoAc_synthase_dom"/>
</dbReference>
<dbReference type="Pfam" id="PF21089">
    <property type="entry name" value="PKS_DH_N"/>
    <property type="match status" value="1"/>
</dbReference>
<gene>
    <name evidence="19" type="ORF">JO379_001173</name>
</gene>
<dbReference type="InterPro" id="IPR020845">
    <property type="entry name" value="AMP-binding_CS"/>
</dbReference>
<dbReference type="SMART" id="SM00823">
    <property type="entry name" value="PKS_PP"/>
    <property type="match status" value="2"/>
</dbReference>
<dbReference type="Gene3D" id="2.30.38.10">
    <property type="entry name" value="Luciferase, Domain 3"/>
    <property type="match status" value="1"/>
</dbReference>
<comment type="caution">
    <text evidence="19">The sequence shown here is derived from an EMBL/GenBank/DDBJ whole genome shotgun (WGS) entry which is preliminary data.</text>
</comment>
<comment type="cofactor">
    <cofactor evidence="1">
        <name>pantetheine 4'-phosphate</name>
        <dbReference type="ChEBI" id="CHEBI:47942"/>
    </cofactor>
</comment>
<feature type="region of interest" description="Disordered" evidence="15">
    <location>
        <begin position="87"/>
        <end position="106"/>
    </location>
</feature>
<dbReference type="InterPro" id="IPR023213">
    <property type="entry name" value="CAT-like_dom_sf"/>
</dbReference>
<dbReference type="Gene3D" id="3.40.50.980">
    <property type="match status" value="2"/>
</dbReference>
<dbReference type="InterPro" id="IPR009081">
    <property type="entry name" value="PP-bd_ACP"/>
</dbReference>
<keyword evidence="7" id="KW-0597">Phosphoprotein</keyword>
<dbReference type="NCBIfam" id="TIGR01733">
    <property type="entry name" value="AA-adenyl-dom"/>
    <property type="match status" value="1"/>
</dbReference>
<comment type="pathway">
    <text evidence="2">Antibiotic biosynthesis.</text>
</comment>
<evidence type="ECO:0000259" key="17">
    <source>
        <dbReference type="PROSITE" id="PS52004"/>
    </source>
</evidence>
<dbReference type="InterPro" id="IPR049552">
    <property type="entry name" value="PKS_DH_N"/>
</dbReference>
<dbReference type="RefSeq" id="WP_209514214.1">
    <property type="nucleotide sequence ID" value="NZ_JAGIOH010000001.1"/>
</dbReference>
<keyword evidence="8" id="KW-0436">Ligase</keyword>
<dbReference type="InterPro" id="IPR010071">
    <property type="entry name" value="AA_adenyl_dom"/>
</dbReference>
<dbReference type="Pfam" id="PF00698">
    <property type="entry name" value="Acyl_transf_1"/>
    <property type="match status" value="1"/>
</dbReference>
<feature type="region of interest" description="Disordered" evidence="15">
    <location>
        <begin position="1257"/>
        <end position="1293"/>
    </location>
</feature>
<dbReference type="CDD" id="cd12114">
    <property type="entry name" value="A_NRPS_TlmIV_like"/>
    <property type="match status" value="1"/>
</dbReference>
<dbReference type="GeneID" id="91568033"/>
<evidence type="ECO:0000256" key="13">
    <source>
        <dbReference type="ARBA" id="ARBA00033440"/>
    </source>
</evidence>
<dbReference type="SUPFAM" id="SSF56801">
    <property type="entry name" value="Acetyl-CoA synthetase-like"/>
    <property type="match status" value="1"/>
</dbReference>
<name>A0ABS4XYW9_9ACTN</name>
<dbReference type="Gene3D" id="3.30.559.30">
    <property type="entry name" value="Nonribosomal peptide synthetase, condensation domain"/>
    <property type="match status" value="1"/>
</dbReference>
<dbReference type="InterPro" id="IPR020807">
    <property type="entry name" value="PKS_DH"/>
</dbReference>
<feature type="region of interest" description="Disordered" evidence="15">
    <location>
        <begin position="1364"/>
        <end position="1399"/>
    </location>
</feature>
<evidence type="ECO:0000256" key="10">
    <source>
        <dbReference type="ARBA" id="ARBA00023194"/>
    </source>
</evidence>
<dbReference type="Gene3D" id="1.10.1200.10">
    <property type="entry name" value="ACP-like"/>
    <property type="match status" value="2"/>
</dbReference>
<dbReference type="SUPFAM" id="SSF52151">
    <property type="entry name" value="FabD/lysophospholipase-like"/>
    <property type="match status" value="1"/>
</dbReference>
<dbReference type="SUPFAM" id="SSF53901">
    <property type="entry name" value="Thiolase-like"/>
    <property type="match status" value="1"/>
</dbReference>
<dbReference type="InterPro" id="IPR020806">
    <property type="entry name" value="PKS_PP-bd"/>
</dbReference>
<dbReference type="InterPro" id="IPR045851">
    <property type="entry name" value="AMP-bd_C_sf"/>
</dbReference>
<dbReference type="Gene3D" id="3.30.70.3290">
    <property type="match status" value="1"/>
</dbReference>
<dbReference type="Pfam" id="PF22621">
    <property type="entry name" value="CurL-like_PKS_C"/>
    <property type="match status" value="1"/>
</dbReference>
<evidence type="ECO:0000256" key="11">
    <source>
        <dbReference type="ARBA" id="ARBA00023315"/>
    </source>
</evidence>
<dbReference type="InterPro" id="IPR014031">
    <property type="entry name" value="Ketoacyl_synth_C"/>
</dbReference>
<comment type="similarity">
    <text evidence="4">Belongs to the ATP-dependent AMP-binding enzyme family. MbtB subfamily.</text>
</comment>
<feature type="region of interest" description="Disordered" evidence="15">
    <location>
        <begin position="2385"/>
        <end position="2406"/>
    </location>
</feature>
<evidence type="ECO:0000256" key="3">
    <source>
        <dbReference type="ARBA" id="ARBA00005102"/>
    </source>
</evidence>
<dbReference type="Pfam" id="PF00668">
    <property type="entry name" value="Condensation"/>
    <property type="match status" value="1"/>
</dbReference>
<dbReference type="PROSITE" id="PS52004">
    <property type="entry name" value="KS3_2"/>
    <property type="match status" value="1"/>
</dbReference>
<evidence type="ECO:0000256" key="4">
    <source>
        <dbReference type="ARBA" id="ARBA00007380"/>
    </source>
</evidence>
<keyword evidence="11" id="KW-0012">Acyltransferase</keyword>
<dbReference type="PROSITE" id="PS50075">
    <property type="entry name" value="CARRIER"/>
    <property type="match status" value="2"/>
</dbReference>
<dbReference type="InterPro" id="IPR029058">
    <property type="entry name" value="AB_hydrolase_fold"/>
</dbReference>
<dbReference type="Pfam" id="PF00975">
    <property type="entry name" value="Thioesterase"/>
    <property type="match status" value="1"/>
</dbReference>
<dbReference type="InterPro" id="IPR049551">
    <property type="entry name" value="PKS_DH_C"/>
</dbReference>
<dbReference type="InterPro" id="IPR025110">
    <property type="entry name" value="AMP-bd_C"/>
</dbReference>
<dbReference type="InterPro" id="IPR057737">
    <property type="entry name" value="Condensation_MtbB-like"/>
</dbReference>
<dbReference type="InterPro" id="IPR016036">
    <property type="entry name" value="Malonyl_transacylase_ACP-bd"/>
</dbReference>
<feature type="compositionally biased region" description="Pro residues" evidence="15">
    <location>
        <begin position="946"/>
        <end position="957"/>
    </location>
</feature>
<dbReference type="InterPro" id="IPR001031">
    <property type="entry name" value="Thioesterase"/>
</dbReference>
<evidence type="ECO:0000256" key="8">
    <source>
        <dbReference type="ARBA" id="ARBA00022598"/>
    </source>
</evidence>
<dbReference type="InterPro" id="IPR049900">
    <property type="entry name" value="PKS_mFAS_DH"/>
</dbReference>
<feature type="compositionally biased region" description="Low complexity" evidence="15">
    <location>
        <begin position="1388"/>
        <end position="1399"/>
    </location>
</feature>
<dbReference type="SUPFAM" id="SSF55048">
    <property type="entry name" value="Probable ACP-binding domain of malonyl-CoA ACP transacylase"/>
    <property type="match status" value="1"/>
</dbReference>
<dbReference type="Pfam" id="PF14765">
    <property type="entry name" value="PS-DH"/>
    <property type="match status" value="1"/>
</dbReference>
<evidence type="ECO:0000259" key="16">
    <source>
        <dbReference type="PROSITE" id="PS50075"/>
    </source>
</evidence>
<keyword evidence="9" id="KW-0808">Transferase</keyword>
<dbReference type="InterPro" id="IPR042104">
    <property type="entry name" value="PKS_dehydratase_sf"/>
</dbReference>
<dbReference type="CDD" id="cd00833">
    <property type="entry name" value="PKS"/>
    <property type="match status" value="1"/>
</dbReference>
<dbReference type="Proteomes" id="UP001519291">
    <property type="component" value="Unassembled WGS sequence"/>
</dbReference>
<evidence type="ECO:0000313" key="20">
    <source>
        <dbReference type="Proteomes" id="UP001519291"/>
    </source>
</evidence>
<dbReference type="EMBL" id="JAGIOH010000001">
    <property type="protein sequence ID" value="MBP2401704.1"/>
    <property type="molecule type" value="Genomic_DNA"/>
</dbReference>
<dbReference type="Gene3D" id="3.30.300.30">
    <property type="match status" value="1"/>
</dbReference>
<feature type="region of interest" description="Disordered" evidence="15">
    <location>
        <begin position="929"/>
        <end position="973"/>
    </location>
</feature>
<dbReference type="Pfam" id="PF00109">
    <property type="entry name" value="ketoacyl-synt"/>
    <property type="match status" value="1"/>
</dbReference>
<evidence type="ECO:0000256" key="9">
    <source>
        <dbReference type="ARBA" id="ARBA00022679"/>
    </source>
</evidence>
<feature type="domain" description="Carrier" evidence="16">
    <location>
        <begin position="1291"/>
        <end position="1365"/>
    </location>
</feature>
<keyword evidence="20" id="KW-1185">Reference proteome</keyword>
<feature type="region of interest" description="Disordered" evidence="15">
    <location>
        <begin position="1"/>
        <end position="23"/>
    </location>
</feature>
<evidence type="ECO:0000256" key="5">
    <source>
        <dbReference type="ARBA" id="ARBA00016743"/>
    </source>
</evidence>
<dbReference type="InterPro" id="IPR018201">
    <property type="entry name" value="Ketoacyl_synth_AS"/>
</dbReference>
<feature type="compositionally biased region" description="Low complexity" evidence="15">
    <location>
        <begin position="1265"/>
        <end position="1290"/>
    </location>
</feature>
<dbReference type="InterPro" id="IPR020802">
    <property type="entry name" value="TesA-like"/>
</dbReference>
<dbReference type="InterPro" id="IPR016035">
    <property type="entry name" value="Acyl_Trfase/lysoPLipase"/>
</dbReference>
<dbReference type="InterPro" id="IPR036736">
    <property type="entry name" value="ACP-like_sf"/>
</dbReference>
<organism evidence="19 20">
    <name type="scientific">Streptomyces syringium</name>
    <dbReference type="NCBI Taxonomy" id="76729"/>
    <lineage>
        <taxon>Bacteria</taxon>
        <taxon>Bacillati</taxon>
        <taxon>Actinomycetota</taxon>
        <taxon>Actinomycetes</taxon>
        <taxon>Kitasatosporales</taxon>
        <taxon>Streptomycetaceae</taxon>
        <taxon>Streptomyces</taxon>
    </lineage>
</organism>
<dbReference type="PROSITE" id="PS52019">
    <property type="entry name" value="PKS_MFAS_DH"/>
    <property type="match status" value="1"/>
</dbReference>
<reference evidence="19 20" key="1">
    <citation type="submission" date="2021-03" db="EMBL/GenBank/DDBJ databases">
        <title>Sequencing the genomes of 1000 actinobacteria strains.</title>
        <authorList>
            <person name="Klenk H.-P."/>
        </authorList>
    </citation>
    <scope>NUCLEOTIDE SEQUENCE [LARGE SCALE GENOMIC DNA]</scope>
    <source>
        <strain evidence="19 20">DSM 41480</strain>
    </source>
</reference>
<evidence type="ECO:0000256" key="6">
    <source>
        <dbReference type="ARBA" id="ARBA00022450"/>
    </source>
</evidence>
<dbReference type="InterPro" id="IPR000873">
    <property type="entry name" value="AMP-dep_synth/lig_dom"/>
</dbReference>
<dbReference type="CDD" id="cd19535">
    <property type="entry name" value="Cyc_NRPS"/>
    <property type="match status" value="1"/>
</dbReference>
<dbReference type="Gene3D" id="3.30.559.10">
    <property type="entry name" value="Chloramphenicol acetyltransferase-like domain"/>
    <property type="match status" value="1"/>
</dbReference>
<dbReference type="SUPFAM" id="SSF52777">
    <property type="entry name" value="CoA-dependent acyltransferases"/>
    <property type="match status" value="2"/>
</dbReference>
<evidence type="ECO:0000256" key="15">
    <source>
        <dbReference type="SAM" id="MobiDB-lite"/>
    </source>
</evidence>
<evidence type="ECO:0000256" key="2">
    <source>
        <dbReference type="ARBA" id="ARBA00004792"/>
    </source>
</evidence>
<evidence type="ECO:0000256" key="14">
    <source>
        <dbReference type="PROSITE-ProRule" id="PRU01363"/>
    </source>
</evidence>
<dbReference type="InterPro" id="IPR050091">
    <property type="entry name" value="PKS_NRPS_Biosynth_Enz"/>
</dbReference>
<dbReference type="Pfam" id="PF02801">
    <property type="entry name" value="Ketoacyl-synt_C"/>
    <property type="match status" value="1"/>
</dbReference>
<dbReference type="InterPro" id="IPR001227">
    <property type="entry name" value="Ac_transferase_dom_sf"/>
</dbReference>
<feature type="domain" description="Carrier" evidence="16">
    <location>
        <begin position="2402"/>
        <end position="2477"/>
    </location>
</feature>
<evidence type="ECO:0000259" key="18">
    <source>
        <dbReference type="PROSITE" id="PS52019"/>
    </source>
</evidence>
<feature type="compositionally biased region" description="Basic and acidic residues" evidence="15">
    <location>
        <begin position="87"/>
        <end position="104"/>
    </location>
</feature>
<dbReference type="InterPro" id="IPR001242">
    <property type="entry name" value="Condensation_dom"/>
</dbReference>
<dbReference type="Gene3D" id="3.40.50.1820">
    <property type="entry name" value="alpha/beta hydrolase"/>
    <property type="match status" value="1"/>
</dbReference>
<evidence type="ECO:0000256" key="1">
    <source>
        <dbReference type="ARBA" id="ARBA00001957"/>
    </source>
</evidence>
<evidence type="ECO:0000256" key="12">
    <source>
        <dbReference type="ARBA" id="ARBA00029443"/>
    </source>
</evidence>
<comment type="pathway">
    <text evidence="3">Siderophore biosynthesis; mycobactin biosynthesis.</text>
</comment>
<dbReference type="Pfam" id="PF00550">
    <property type="entry name" value="PP-binding"/>
    <property type="match status" value="2"/>
</dbReference>
<dbReference type="InterPro" id="IPR016039">
    <property type="entry name" value="Thiolase-like"/>
</dbReference>
<feature type="domain" description="Ketosynthase family 3 (KS3)" evidence="17">
    <location>
        <begin position="51"/>
        <end position="478"/>
    </location>
</feature>
<dbReference type="Gene3D" id="3.40.366.10">
    <property type="entry name" value="Malonyl-Coenzyme A Acyl Carrier Protein, domain 2"/>
    <property type="match status" value="1"/>
</dbReference>